<organism evidence="2 3">
    <name type="scientific">Tropheryma whipplei (strain Twist)</name>
    <name type="common">Whipple's bacillus</name>
    <dbReference type="NCBI Taxonomy" id="203267"/>
    <lineage>
        <taxon>Bacteria</taxon>
        <taxon>Bacillati</taxon>
        <taxon>Actinomycetota</taxon>
        <taxon>Actinomycetes</taxon>
        <taxon>Micrococcales</taxon>
        <taxon>Tropherymataceae</taxon>
        <taxon>Tropheryma</taxon>
    </lineage>
</organism>
<feature type="signal peptide" evidence="1">
    <location>
        <begin position="1"/>
        <end position="28"/>
    </location>
</feature>
<dbReference type="HOGENOM" id="CLU_150724_0_0_11"/>
<dbReference type="RefSeq" id="WP_011102302.1">
    <property type="nucleotide sequence ID" value="NC_004572.3"/>
</dbReference>
<evidence type="ECO:0000313" key="3">
    <source>
        <dbReference type="Proteomes" id="UP000002200"/>
    </source>
</evidence>
<keyword evidence="1" id="KW-0732">Signal</keyword>
<name>Q83H41_TROWT</name>
<evidence type="ECO:0000313" key="2">
    <source>
        <dbReference type="EMBL" id="AAO44118.1"/>
    </source>
</evidence>
<dbReference type="EMBL" id="AE014184">
    <property type="protein sequence ID" value="AAO44118.1"/>
    <property type="molecule type" value="Genomic_DNA"/>
</dbReference>
<dbReference type="AlphaFoldDB" id="Q83H41"/>
<keyword evidence="3" id="KW-1185">Reference proteome</keyword>
<proteinExistence type="predicted"/>
<protein>
    <recommendedName>
        <fullName evidence="4">Secreted protein</fullName>
    </recommendedName>
</protein>
<reference evidence="2 3" key="1">
    <citation type="journal article" date="2003" name="Genome Res.">
        <title>Tropheryma whipplei twist: a human pathogenic Actinobacteria with a reduced genome.</title>
        <authorList>
            <person name="Raoult D."/>
            <person name="Ogata H."/>
            <person name="Audic S."/>
            <person name="Robert C."/>
            <person name="Suhre K."/>
            <person name="Drancourt M."/>
            <person name="Claverie J.-M."/>
        </authorList>
    </citation>
    <scope>NUCLEOTIDE SEQUENCE [LARGE SCALE GENOMIC DNA]</scope>
    <source>
        <strain evidence="2 3">Twist</strain>
    </source>
</reference>
<evidence type="ECO:0000256" key="1">
    <source>
        <dbReference type="SAM" id="SignalP"/>
    </source>
</evidence>
<feature type="chain" id="PRO_5004297564" description="Secreted protein" evidence="1">
    <location>
        <begin position="29"/>
        <end position="150"/>
    </location>
</feature>
<dbReference type="Proteomes" id="UP000002200">
    <property type="component" value="Chromosome"/>
</dbReference>
<evidence type="ECO:0008006" key="4">
    <source>
        <dbReference type="Google" id="ProtNLM"/>
    </source>
</evidence>
<accession>Q83H41</accession>
<sequence>MPGTAKIAAFAALASVFVMLTIAQPASARGGLGNISVVAGPGGTYSITATVRMDFDPGKCVIGAINKVFSVDSISTTVGFTLLDKMVKVLKVSIKLTRLINFSSSVLTAIVTGCRGIVSTETPVHPVPIVSSDCSAYDMGHKLGYRCQRR</sequence>
<gene>
    <name evidence="2" type="ordered locus">TWT_021</name>
</gene>
<dbReference type="KEGG" id="twh:TWT_021"/>